<evidence type="ECO:0000256" key="5">
    <source>
        <dbReference type="ARBA" id="ARBA00022801"/>
    </source>
</evidence>
<protein>
    <recommendedName>
        <fullName evidence="4 7">Signal peptidase I</fullName>
        <ecNumber evidence="3 7">3.4.21.89</ecNumber>
    </recommendedName>
</protein>
<keyword evidence="10" id="KW-1185">Reference proteome</keyword>
<evidence type="ECO:0000256" key="1">
    <source>
        <dbReference type="ARBA" id="ARBA00000677"/>
    </source>
</evidence>
<dbReference type="InterPro" id="IPR000223">
    <property type="entry name" value="Pept_S26A_signal_pept_1"/>
</dbReference>
<evidence type="ECO:0000256" key="2">
    <source>
        <dbReference type="ARBA" id="ARBA00009370"/>
    </source>
</evidence>
<dbReference type="RefSeq" id="WP_113617574.1">
    <property type="nucleotide sequence ID" value="NZ_QFFJ01000002.1"/>
</dbReference>
<dbReference type="GO" id="GO:0006465">
    <property type="term" value="P:signal peptide processing"/>
    <property type="evidence" value="ECO:0007669"/>
    <property type="project" value="InterPro"/>
</dbReference>
<comment type="catalytic activity">
    <reaction evidence="1 7">
        <text>Cleavage of hydrophobic, N-terminal signal or leader sequences from secreted and periplasmic proteins.</text>
        <dbReference type="EC" id="3.4.21.89"/>
    </reaction>
</comment>
<feature type="active site" evidence="6">
    <location>
        <position position="173"/>
    </location>
</feature>
<dbReference type="PANTHER" id="PTHR43390:SF1">
    <property type="entry name" value="CHLOROPLAST PROCESSING PEPTIDASE"/>
    <property type="match status" value="1"/>
</dbReference>
<keyword evidence="7" id="KW-0472">Membrane</keyword>
<dbReference type="GO" id="GO:0004252">
    <property type="term" value="F:serine-type endopeptidase activity"/>
    <property type="evidence" value="ECO:0007669"/>
    <property type="project" value="InterPro"/>
</dbReference>
<feature type="active site" evidence="6">
    <location>
        <position position="52"/>
    </location>
</feature>
<dbReference type="CDD" id="cd06530">
    <property type="entry name" value="S26_SPase_I"/>
    <property type="match status" value="2"/>
</dbReference>
<evidence type="ECO:0000313" key="9">
    <source>
        <dbReference type="EMBL" id="RBL88832.1"/>
    </source>
</evidence>
<keyword evidence="7" id="KW-1133">Transmembrane helix</keyword>
<dbReference type="OrthoDB" id="9802919at2"/>
<keyword evidence="7" id="KW-0645">Protease</keyword>
<dbReference type="Pfam" id="PF10502">
    <property type="entry name" value="Peptidase_S26"/>
    <property type="match status" value="2"/>
</dbReference>
<proteinExistence type="inferred from homology"/>
<dbReference type="PANTHER" id="PTHR43390">
    <property type="entry name" value="SIGNAL PEPTIDASE I"/>
    <property type="match status" value="1"/>
</dbReference>
<sequence length="402" mass="46871">MKLFFWKRKGAGGVQKKKSKIREWVDAVIFAVVVATLLRTFIFEAFMIPSGSMERTLLINDYLFVSKISYGPRIPMTPLAWPFTNHTLPFTKRTKAFSTAIQWPYMRLPGFSHISRNDVIVFNYPCGDTVLYSKFGNDEDYYPQKRNLHPDSLKKFYGDPFYRPVDKRETWIKRCVGISGDTILIADGKLYVNGKPGFIPPNSLSGYQVKTRSGKPFGDKEEHALSLDPGHGMGMDSSTCSTYLTYNLTLDNVKTIRKWGDTINPDKKLRVRNSIFPADPDKYPWSEDVFGPVYVPKKGATVQLDTCVLPFYRRVIETYENNKLVVKGDKIFINGQETTSYTFKMNYYWMMGDNRHESIDSRFWGFLPEDHLIGKAWIIWFSYHKDYKERYIRWNRFFSLIK</sequence>
<evidence type="ECO:0000256" key="7">
    <source>
        <dbReference type="RuleBase" id="RU362042"/>
    </source>
</evidence>
<reference evidence="9 10" key="1">
    <citation type="submission" date="2018-05" db="EMBL/GenBank/DDBJ databases">
        <title>Chitinophaga sp. K3CV102501T nov., isolated from isolated from a monsoon evergreen broad-leaved forest soil.</title>
        <authorList>
            <person name="Lv Y."/>
        </authorList>
    </citation>
    <scope>NUCLEOTIDE SEQUENCE [LARGE SCALE GENOMIC DNA]</scope>
    <source>
        <strain evidence="9 10">GDMCC 1.1325</strain>
    </source>
</reference>
<feature type="domain" description="Peptidase S26" evidence="8">
    <location>
        <begin position="343"/>
        <end position="380"/>
    </location>
</feature>
<dbReference type="Gene3D" id="2.10.109.10">
    <property type="entry name" value="Umud Fragment, subunit A"/>
    <property type="match status" value="2"/>
</dbReference>
<dbReference type="InterPro" id="IPR019758">
    <property type="entry name" value="Pept_S26A_signal_pept_1_CS"/>
</dbReference>
<name>A0A365XR64_9BACT</name>
<evidence type="ECO:0000256" key="6">
    <source>
        <dbReference type="PIRSR" id="PIRSR600223-1"/>
    </source>
</evidence>
<dbReference type="PRINTS" id="PR00727">
    <property type="entry name" value="LEADERPTASE"/>
</dbReference>
<feature type="transmembrane region" description="Helical" evidence="7">
    <location>
        <begin position="24"/>
        <end position="48"/>
    </location>
</feature>
<dbReference type="Proteomes" id="UP000253410">
    <property type="component" value="Unassembled WGS sequence"/>
</dbReference>
<comment type="similarity">
    <text evidence="2 7">Belongs to the peptidase S26 family.</text>
</comment>
<dbReference type="GO" id="GO:0016020">
    <property type="term" value="C:membrane"/>
    <property type="evidence" value="ECO:0007669"/>
    <property type="project" value="UniProtKB-SubCell"/>
</dbReference>
<evidence type="ECO:0000256" key="3">
    <source>
        <dbReference type="ARBA" id="ARBA00013208"/>
    </source>
</evidence>
<evidence type="ECO:0000313" key="10">
    <source>
        <dbReference type="Proteomes" id="UP000253410"/>
    </source>
</evidence>
<comment type="subcellular location">
    <subcellularLocation>
        <location evidence="7">Membrane</location>
        <topology evidence="7">Single-pass type II membrane protein</topology>
    </subcellularLocation>
</comment>
<dbReference type="InterPro" id="IPR036286">
    <property type="entry name" value="LexA/Signal_pep-like_sf"/>
</dbReference>
<gene>
    <name evidence="9" type="primary">lepB</name>
    <name evidence="9" type="ORF">DF182_19945</name>
</gene>
<feature type="domain" description="Peptidase S26" evidence="8">
    <location>
        <begin position="21"/>
        <end position="196"/>
    </location>
</feature>
<evidence type="ECO:0000256" key="4">
    <source>
        <dbReference type="ARBA" id="ARBA00019232"/>
    </source>
</evidence>
<dbReference type="NCBIfam" id="TIGR02227">
    <property type="entry name" value="sigpep_I_bact"/>
    <property type="match status" value="1"/>
</dbReference>
<dbReference type="AlphaFoldDB" id="A0A365XR64"/>
<comment type="caution">
    <text evidence="9">The sequence shown here is derived from an EMBL/GenBank/DDBJ whole genome shotgun (WGS) entry which is preliminary data.</text>
</comment>
<organism evidence="9 10">
    <name type="scientific">Chitinophaga flava</name>
    <dbReference type="NCBI Taxonomy" id="2259036"/>
    <lineage>
        <taxon>Bacteria</taxon>
        <taxon>Pseudomonadati</taxon>
        <taxon>Bacteroidota</taxon>
        <taxon>Chitinophagia</taxon>
        <taxon>Chitinophagales</taxon>
        <taxon>Chitinophagaceae</taxon>
        <taxon>Chitinophaga</taxon>
    </lineage>
</organism>
<keyword evidence="5 7" id="KW-0378">Hydrolase</keyword>
<dbReference type="PROSITE" id="PS00761">
    <property type="entry name" value="SPASE_I_3"/>
    <property type="match status" value="1"/>
</dbReference>
<dbReference type="GO" id="GO:0009003">
    <property type="term" value="F:signal peptidase activity"/>
    <property type="evidence" value="ECO:0007669"/>
    <property type="project" value="UniProtKB-EC"/>
</dbReference>
<evidence type="ECO:0000259" key="8">
    <source>
        <dbReference type="Pfam" id="PF10502"/>
    </source>
</evidence>
<dbReference type="EC" id="3.4.21.89" evidence="3 7"/>
<dbReference type="InterPro" id="IPR019533">
    <property type="entry name" value="Peptidase_S26"/>
</dbReference>
<dbReference type="EMBL" id="QFFJ01000002">
    <property type="protein sequence ID" value="RBL88832.1"/>
    <property type="molecule type" value="Genomic_DNA"/>
</dbReference>
<keyword evidence="7" id="KW-0812">Transmembrane</keyword>
<accession>A0A365XR64</accession>
<dbReference type="SUPFAM" id="SSF51306">
    <property type="entry name" value="LexA/Signal peptidase"/>
    <property type="match status" value="2"/>
</dbReference>